<protein>
    <submittedName>
        <fullName evidence="1">Phage portal protein, lambda family</fullName>
    </submittedName>
</protein>
<name>A0A1M6XMZ8_9RHOB</name>
<dbReference type="Proteomes" id="UP000184191">
    <property type="component" value="Unassembled WGS sequence"/>
</dbReference>
<organism evidence="1 2">
    <name type="scientific">Roseovarius marisflavi</name>
    <dbReference type="NCBI Taxonomy" id="1054996"/>
    <lineage>
        <taxon>Bacteria</taxon>
        <taxon>Pseudomonadati</taxon>
        <taxon>Pseudomonadota</taxon>
        <taxon>Alphaproteobacteria</taxon>
        <taxon>Rhodobacterales</taxon>
        <taxon>Roseobacteraceae</taxon>
        <taxon>Roseovarius</taxon>
    </lineage>
</organism>
<dbReference type="OrthoDB" id="9770450at2"/>
<accession>A0A1M6XMZ8</accession>
<dbReference type="AlphaFoldDB" id="A0A1M6XMZ8"/>
<evidence type="ECO:0000313" key="2">
    <source>
        <dbReference type="Proteomes" id="UP000184191"/>
    </source>
</evidence>
<gene>
    <name evidence="1" type="ORF">SAMN05444414_104207</name>
</gene>
<reference evidence="2" key="1">
    <citation type="submission" date="2016-11" db="EMBL/GenBank/DDBJ databases">
        <authorList>
            <person name="Varghese N."/>
            <person name="Submissions S."/>
        </authorList>
    </citation>
    <scope>NUCLEOTIDE SEQUENCE [LARGE SCALE GENOMIC DNA]</scope>
    <source>
        <strain evidence="2">DSM 29327</strain>
    </source>
</reference>
<proteinExistence type="predicted"/>
<keyword evidence="2" id="KW-1185">Reference proteome</keyword>
<sequence length="221" mass="24330">MEDGAVFGDDELGRQGPMCVNHAPRARDAFCHWRSQRLQIEGCDDNTQTGFGNRFRKCCERISEAHVAPRSGKPDIPAEMVDESLTRDLGNGGYIAAGVEFDAMGRRAAYYVQPHRPTELFPTAGEPIRVPASDRRPEGSTVFRWGHSLHFAQPVNISFSKRPLAIDSCFSPAPSACRGARVFEALETFTSVPENPHRPLHSPALSATCLTSDTRTRSTAM</sequence>
<dbReference type="EMBL" id="FRBN01000004">
    <property type="protein sequence ID" value="SHL07239.1"/>
    <property type="molecule type" value="Genomic_DNA"/>
</dbReference>
<evidence type="ECO:0000313" key="1">
    <source>
        <dbReference type="EMBL" id="SHL07239.1"/>
    </source>
</evidence>